<evidence type="ECO:0000256" key="8">
    <source>
        <dbReference type="ARBA" id="ARBA00023209"/>
    </source>
</evidence>
<dbReference type="HAMAP" id="MF_00662">
    <property type="entry name" value="PS_decarb_PSD_B_type1"/>
    <property type="match status" value="1"/>
</dbReference>
<dbReference type="UniPathway" id="UPA00558">
    <property type="reaction ID" value="UER00616"/>
</dbReference>
<feature type="active site" description="Charge relay system; for autoendoproteolytic cleavage activity" evidence="12">
    <location>
        <position position="85"/>
    </location>
</feature>
<dbReference type="PANTHER" id="PTHR10067">
    <property type="entry name" value="PHOSPHATIDYLSERINE DECARBOXYLASE"/>
    <property type="match status" value="1"/>
</dbReference>
<evidence type="ECO:0000256" key="1">
    <source>
        <dbReference type="ARBA" id="ARBA00005189"/>
    </source>
</evidence>
<feature type="active site" description="Schiff-base intermediate with substrate; via pyruvic acid; for decarboxylase activity" evidence="12">
    <location>
        <position position="240"/>
    </location>
</feature>
<proteinExistence type="inferred from homology"/>
<evidence type="ECO:0000256" key="9">
    <source>
        <dbReference type="ARBA" id="ARBA00023239"/>
    </source>
</evidence>
<comment type="caution">
    <text evidence="13">The sequence shown here is derived from an EMBL/GenBank/DDBJ whole genome shotgun (WGS) entry which is preliminary data.</text>
</comment>
<dbReference type="GO" id="GO:0005886">
    <property type="term" value="C:plasma membrane"/>
    <property type="evidence" value="ECO:0007669"/>
    <property type="project" value="UniProtKB-SubCell"/>
</dbReference>
<organism evidence="13 14">
    <name type="scientific">OM182 bacterium</name>
    <dbReference type="NCBI Taxonomy" id="2510334"/>
    <lineage>
        <taxon>Bacteria</taxon>
        <taxon>Pseudomonadati</taxon>
        <taxon>Pseudomonadota</taxon>
        <taxon>Gammaproteobacteria</taxon>
        <taxon>OMG group</taxon>
        <taxon>OM182 clade</taxon>
    </lineage>
</organism>
<feature type="site" description="Cleavage (non-hydrolytic); by autocatalysis" evidence="12">
    <location>
        <begin position="239"/>
        <end position="240"/>
    </location>
</feature>
<comment type="pathway">
    <text evidence="12">Phospholipid metabolism; phosphatidylethanolamine biosynthesis; phosphatidylethanolamine from CDP-diacylglycerol: step 2/2.</text>
</comment>
<dbReference type="GO" id="GO:0006646">
    <property type="term" value="P:phosphatidylethanolamine biosynthetic process"/>
    <property type="evidence" value="ECO:0007669"/>
    <property type="project" value="UniProtKB-UniRule"/>
</dbReference>
<dbReference type="NCBIfam" id="TIGR00163">
    <property type="entry name" value="PS_decarb"/>
    <property type="match status" value="1"/>
</dbReference>
<comment type="pathway">
    <text evidence="1">Lipid metabolism.</text>
</comment>
<keyword evidence="2 12" id="KW-1003">Cell membrane</keyword>
<keyword evidence="6 12" id="KW-0472">Membrane</keyword>
<feature type="active site" description="Charge relay system; for autoendoproteolytic cleavage activity" evidence="12">
    <location>
        <position position="240"/>
    </location>
</feature>
<evidence type="ECO:0000256" key="4">
    <source>
        <dbReference type="ARBA" id="ARBA00022793"/>
    </source>
</evidence>
<dbReference type="AlphaFoldDB" id="A0A520S2N3"/>
<feature type="chain" id="PRO_5023213462" description="Phosphatidylserine decarboxylase beta chain" evidence="12">
    <location>
        <begin position="1"/>
        <end position="239"/>
    </location>
</feature>
<keyword evidence="11 12" id="KW-0670">Pyruvate</keyword>
<evidence type="ECO:0000256" key="7">
    <source>
        <dbReference type="ARBA" id="ARBA00023145"/>
    </source>
</evidence>
<comment type="catalytic activity">
    <reaction evidence="12">
        <text>a 1,2-diacyl-sn-glycero-3-phospho-L-serine + H(+) = a 1,2-diacyl-sn-glycero-3-phosphoethanolamine + CO2</text>
        <dbReference type="Rhea" id="RHEA:20828"/>
        <dbReference type="ChEBI" id="CHEBI:15378"/>
        <dbReference type="ChEBI" id="CHEBI:16526"/>
        <dbReference type="ChEBI" id="CHEBI:57262"/>
        <dbReference type="ChEBI" id="CHEBI:64612"/>
        <dbReference type="EC" id="4.1.1.65"/>
    </reaction>
</comment>
<dbReference type="InterPro" id="IPR003817">
    <property type="entry name" value="PS_Dcarbxylase"/>
</dbReference>
<evidence type="ECO:0000256" key="11">
    <source>
        <dbReference type="ARBA" id="ARBA00023317"/>
    </source>
</evidence>
<keyword evidence="3 12" id="KW-0444">Lipid biosynthesis</keyword>
<accession>A0A520S2N3</accession>
<reference evidence="13 14" key="1">
    <citation type="submission" date="2019-02" db="EMBL/GenBank/DDBJ databases">
        <title>Prokaryotic population dynamics and viral predation in marine succession experiment using metagenomics: the confinement effect.</title>
        <authorList>
            <person name="Haro-Moreno J.M."/>
            <person name="Rodriguez-Valera F."/>
            <person name="Lopez-Perez M."/>
        </authorList>
    </citation>
    <scope>NUCLEOTIDE SEQUENCE [LARGE SCALE GENOMIC DNA]</scope>
    <source>
        <strain evidence="13">MED-G157</strain>
    </source>
</reference>
<comment type="similarity">
    <text evidence="12">Belongs to the phosphatidylserine decarboxylase family. PSD-B subfamily. Prokaryotic type I sub-subfamily.</text>
</comment>
<dbReference type="Pfam" id="PF02666">
    <property type="entry name" value="PS_Dcarbxylase"/>
    <property type="match status" value="1"/>
</dbReference>
<dbReference type="Proteomes" id="UP000316199">
    <property type="component" value="Unassembled WGS sequence"/>
</dbReference>
<dbReference type="InterPro" id="IPR033178">
    <property type="entry name" value="PSD_type1_pro"/>
</dbReference>
<dbReference type="GO" id="GO:0004609">
    <property type="term" value="F:phosphatidylserine decarboxylase activity"/>
    <property type="evidence" value="ECO:0007669"/>
    <property type="project" value="UniProtKB-UniRule"/>
</dbReference>
<dbReference type="EMBL" id="SHAG01000008">
    <property type="protein sequence ID" value="RZO76732.1"/>
    <property type="molecule type" value="Genomic_DNA"/>
</dbReference>
<feature type="chain" id="PRO_5023213461" description="Phosphatidylserine decarboxylase alpha chain" evidence="12">
    <location>
        <begin position="240"/>
        <end position="276"/>
    </location>
</feature>
<dbReference type="PANTHER" id="PTHR10067:SF6">
    <property type="entry name" value="PHOSPHATIDYLSERINE DECARBOXYLASE PROENZYME, MITOCHONDRIAL"/>
    <property type="match status" value="1"/>
</dbReference>
<dbReference type="EC" id="4.1.1.65" evidence="12"/>
<evidence type="ECO:0000256" key="10">
    <source>
        <dbReference type="ARBA" id="ARBA00023264"/>
    </source>
</evidence>
<evidence type="ECO:0000256" key="12">
    <source>
        <dbReference type="HAMAP-Rule" id="MF_00662"/>
    </source>
</evidence>
<comment type="subcellular location">
    <subcellularLocation>
        <location evidence="12">Cell membrane</location>
        <topology evidence="12">Peripheral membrane protein</topology>
    </subcellularLocation>
</comment>
<protein>
    <recommendedName>
        <fullName evidence="12">Phosphatidylserine decarboxylase proenzyme</fullName>
        <ecNumber evidence="12">4.1.1.65</ecNumber>
    </recommendedName>
    <component>
        <recommendedName>
            <fullName evidence="12">Phosphatidylserine decarboxylase alpha chain</fullName>
        </recommendedName>
    </component>
    <component>
        <recommendedName>
            <fullName evidence="12">Phosphatidylserine decarboxylase beta chain</fullName>
        </recommendedName>
    </component>
</protein>
<evidence type="ECO:0000256" key="2">
    <source>
        <dbReference type="ARBA" id="ARBA00022475"/>
    </source>
</evidence>
<comment type="cofactor">
    <cofactor evidence="12">
        <name>pyruvate</name>
        <dbReference type="ChEBI" id="CHEBI:15361"/>
    </cofactor>
    <text evidence="12">Binds 1 pyruvoyl group covalently per subunit.</text>
</comment>
<name>A0A520S2N3_9GAMM</name>
<keyword evidence="9 12" id="KW-0456">Lyase</keyword>
<comment type="subunit">
    <text evidence="12">Heterodimer of a large membrane-associated beta subunit and a small pyruvoyl-containing alpha subunit.</text>
</comment>
<feature type="active site" description="Charge relay system; for autoendoproteolytic cleavage activity" evidence="12">
    <location>
        <position position="140"/>
    </location>
</feature>
<evidence type="ECO:0000256" key="5">
    <source>
        <dbReference type="ARBA" id="ARBA00023098"/>
    </source>
</evidence>
<keyword evidence="7 12" id="KW-0865">Zymogen</keyword>
<keyword evidence="10 12" id="KW-1208">Phospholipid metabolism</keyword>
<keyword evidence="8 12" id="KW-0594">Phospholipid biosynthesis</keyword>
<dbReference type="InterPro" id="IPR033177">
    <property type="entry name" value="PSD-B"/>
</dbReference>
<evidence type="ECO:0000256" key="6">
    <source>
        <dbReference type="ARBA" id="ARBA00023136"/>
    </source>
</evidence>
<comment type="function">
    <text evidence="12">Catalyzes the formation of phosphatidylethanolamine (PtdEtn) from phosphatidylserine (PtdSer).</text>
</comment>
<evidence type="ECO:0000313" key="13">
    <source>
        <dbReference type="EMBL" id="RZO76732.1"/>
    </source>
</evidence>
<evidence type="ECO:0000313" key="14">
    <source>
        <dbReference type="Proteomes" id="UP000316199"/>
    </source>
</evidence>
<keyword evidence="5 12" id="KW-0443">Lipid metabolism</keyword>
<comment type="PTM">
    <text evidence="12">Is synthesized initially as an inactive proenzyme. Formation of the active enzyme involves a self-maturation process in which the active site pyruvoyl group is generated from an internal serine residue via an autocatalytic post-translational modification. Two non-identical subunits are generated from the proenzyme in this reaction, and the pyruvate is formed at the N-terminus of the alpha chain, which is derived from the carboxyl end of the proenzyme. The autoendoproteolytic cleavage occurs by a canonical serine protease mechanism, in which the side chain hydroxyl group of the serine supplies its oxygen atom to form the C-terminus of the beta chain, while the remainder of the serine residue undergoes an oxidative deamination to produce ammonia and the pyruvoyl prosthetic group on the alpha chain. During this reaction, the Ser that is part of the protease active site of the proenzyme becomes the pyruvoyl prosthetic group, which constitutes an essential element of the active site of the mature decarboxylase.</text>
</comment>
<sequence>MHPFIIFQNLVPQHLLSRIIGSIAKSEICWIKNIFIKTFIRWYRVNMQEAESSTPEDYRSFNHFFTRRLRPNQRQILGDLTSPCDGRVSQAGQIKNGRLLQVKGIDYSINKLLGKNDVGNYLNGSFITIYLSPKDYHRVHAPIDCEIIQSRYIPGRLFSVNQLTTNQVEGLFTRNERLICELDTDYGPVSLIFIGAMIVAGIKTVWSDSPYTPNTCIEEKIFKPSNFKQGMELGHFELGSTVILAAQKQMDWNIAPGDQIQLGQSLINFADGHGQN</sequence>
<gene>
    <name evidence="12 13" type="primary">psd</name>
    <name evidence="13" type="ORF">EVA68_03325</name>
</gene>
<evidence type="ECO:0000256" key="3">
    <source>
        <dbReference type="ARBA" id="ARBA00022516"/>
    </source>
</evidence>
<keyword evidence="4 12" id="KW-0210">Decarboxylase</keyword>
<feature type="modified residue" description="Pyruvic acid (Ser); by autocatalysis" evidence="12">
    <location>
        <position position="240"/>
    </location>
</feature>